<name>A0ACD5BKP9_9PSEU</name>
<protein>
    <submittedName>
        <fullName evidence="1">DUF1772 domain-containing protein</fullName>
    </submittedName>
</protein>
<sequence>MSKIMSGLVTGVALLSTGLLAGAFGYGAVNVAATFDVVPLDVRLTFHTALMQRNGVVMQTAMALAAISSLTLAFLSRGRPRQLAGVAVALVVTSFLVTRFGNVPINGRIKVWATTSAPADHAAILDQWETYNVVRTVAALIAFVLVIAVSRLKLADRVLTPAPQPG</sequence>
<keyword evidence="2" id="KW-1185">Reference proteome</keyword>
<dbReference type="EMBL" id="CP150484">
    <property type="protein sequence ID" value="WYW19838.1"/>
    <property type="molecule type" value="Genomic_DNA"/>
</dbReference>
<accession>A0ACD5BKP9</accession>
<proteinExistence type="predicted"/>
<dbReference type="Proteomes" id="UP001456344">
    <property type="component" value="Chromosome"/>
</dbReference>
<organism evidence="1 2">
    <name type="scientific">Amycolatopsis coloradensis</name>
    <dbReference type="NCBI Taxonomy" id="76021"/>
    <lineage>
        <taxon>Bacteria</taxon>
        <taxon>Bacillati</taxon>
        <taxon>Actinomycetota</taxon>
        <taxon>Actinomycetes</taxon>
        <taxon>Pseudonocardiales</taxon>
        <taxon>Pseudonocardiaceae</taxon>
        <taxon>Amycolatopsis</taxon>
    </lineage>
</organism>
<reference evidence="1" key="1">
    <citation type="submission" date="2023-10" db="EMBL/GenBank/DDBJ databases">
        <title>Whole genome sequencing of actinobacterial strain Amycolatopsis sp. (BCA-696) identifies the underlying plant growth-promoting genes.</title>
        <authorList>
            <person name="Gandham P."/>
            <person name="Vadla N."/>
            <person name="Saji A."/>
            <person name="Srinivas V."/>
            <person name="Ruperao P."/>
            <person name="Selvanayagam S."/>
            <person name="Saxena R.K."/>
            <person name="Rathore A."/>
            <person name="Gopalakrishnan S."/>
            <person name="Thakur V."/>
        </authorList>
    </citation>
    <scope>NUCLEOTIDE SEQUENCE</scope>
    <source>
        <strain evidence="1">BCA-696</strain>
    </source>
</reference>
<evidence type="ECO:0000313" key="2">
    <source>
        <dbReference type="Proteomes" id="UP001456344"/>
    </source>
</evidence>
<evidence type="ECO:0000313" key="1">
    <source>
        <dbReference type="EMBL" id="WYW19838.1"/>
    </source>
</evidence>
<gene>
    <name evidence="1" type="ORF">LCL61_30255</name>
</gene>